<dbReference type="Pfam" id="PF07687">
    <property type="entry name" value="M20_dimer"/>
    <property type="match status" value="1"/>
</dbReference>
<dbReference type="CDD" id="cd03884">
    <property type="entry name" value="M20_bAS"/>
    <property type="match status" value="1"/>
</dbReference>
<evidence type="ECO:0000256" key="2">
    <source>
        <dbReference type="ARBA" id="ARBA00022801"/>
    </source>
</evidence>
<feature type="binding site" evidence="3">
    <location>
        <position position="381"/>
    </location>
    <ligand>
        <name>Zn(2+)</name>
        <dbReference type="ChEBI" id="CHEBI:29105"/>
        <label>2</label>
    </ligand>
</feature>
<dbReference type="PANTHER" id="PTHR32494:SF5">
    <property type="entry name" value="ALLANTOATE AMIDOHYDROLASE"/>
    <property type="match status" value="1"/>
</dbReference>
<evidence type="ECO:0000256" key="3">
    <source>
        <dbReference type="PIRSR" id="PIRSR001235-1"/>
    </source>
</evidence>
<dbReference type="EMBL" id="CYYU01000011">
    <property type="protein sequence ID" value="CUN88972.1"/>
    <property type="molecule type" value="Genomic_DNA"/>
</dbReference>
<comment type="cofactor">
    <cofactor evidence="3">
        <name>Zn(2+)</name>
        <dbReference type="ChEBI" id="CHEBI:29105"/>
    </cofactor>
    <text evidence="3">Binds 2 Zn(2+) ions per subunit.</text>
</comment>
<feature type="binding site" evidence="3">
    <location>
        <position position="124"/>
    </location>
    <ligand>
        <name>Zn(2+)</name>
        <dbReference type="ChEBI" id="CHEBI:29105"/>
        <label>2</label>
    </ligand>
</feature>
<dbReference type="NCBIfam" id="NF006771">
    <property type="entry name" value="PRK09290.1-5"/>
    <property type="match status" value="1"/>
</dbReference>
<dbReference type="eggNOG" id="COG0624">
    <property type="taxonomic scope" value="Bacteria"/>
</dbReference>
<gene>
    <name evidence="6" type="ORF">ERS852385_01616</name>
</gene>
<feature type="binding site" evidence="3">
    <location>
        <position position="188"/>
    </location>
    <ligand>
        <name>Zn(2+)</name>
        <dbReference type="ChEBI" id="CHEBI:29105"/>
        <label>1</label>
    </ligand>
</feature>
<keyword evidence="2 6" id="KW-0378">Hydrolase</keyword>
<dbReference type="Proteomes" id="UP000095546">
    <property type="component" value="Unassembled WGS sequence"/>
</dbReference>
<proteinExistence type="inferred from homology"/>
<protein>
    <submittedName>
        <fullName evidence="6">Uncharacterized hydrolase HI_0588</fullName>
        <ecNumber evidence="6">3.-.-.-</ecNumber>
    </submittedName>
</protein>
<feature type="binding site" evidence="3">
    <location>
        <position position="89"/>
    </location>
    <ligand>
        <name>Zn(2+)</name>
        <dbReference type="ChEBI" id="CHEBI:29105"/>
        <label>2</label>
    </ligand>
</feature>
<evidence type="ECO:0000256" key="4">
    <source>
        <dbReference type="PIRSR" id="PIRSR001235-2"/>
    </source>
</evidence>
<dbReference type="GO" id="GO:0016813">
    <property type="term" value="F:hydrolase activity, acting on carbon-nitrogen (but not peptide) bonds, in linear amidines"/>
    <property type="evidence" value="ECO:0007669"/>
    <property type="project" value="InterPro"/>
</dbReference>
<dbReference type="RefSeq" id="WP_055162083.1">
    <property type="nucleotide sequence ID" value="NZ_CABIWZ010000011.1"/>
</dbReference>
<feature type="binding site" evidence="3">
    <location>
        <position position="78"/>
    </location>
    <ligand>
        <name>Zn(2+)</name>
        <dbReference type="ChEBI" id="CHEBI:29105"/>
        <label>1</label>
    </ligand>
</feature>
<feature type="binding site" evidence="4">
    <location>
        <position position="287"/>
    </location>
    <ligand>
        <name>allantoate</name>
        <dbReference type="ChEBI" id="CHEBI:17536"/>
    </ligand>
</feature>
<dbReference type="NCBIfam" id="TIGR01879">
    <property type="entry name" value="hydantase"/>
    <property type="match status" value="1"/>
</dbReference>
<dbReference type="PIRSF" id="PIRSF001235">
    <property type="entry name" value="Amidase_carbamoylase"/>
    <property type="match status" value="1"/>
</dbReference>
<dbReference type="InterPro" id="IPR010158">
    <property type="entry name" value="Amidase_Cbmase"/>
</dbReference>
<dbReference type="Pfam" id="PF01546">
    <property type="entry name" value="Peptidase_M20"/>
    <property type="match status" value="1"/>
</dbReference>
<organism evidence="6 7">
    <name type="scientific">Mitsuokella jalaludinii</name>
    <dbReference type="NCBI Taxonomy" id="187979"/>
    <lineage>
        <taxon>Bacteria</taxon>
        <taxon>Bacillati</taxon>
        <taxon>Bacillota</taxon>
        <taxon>Negativicutes</taxon>
        <taxon>Selenomonadales</taxon>
        <taxon>Selenomonadaceae</taxon>
        <taxon>Mitsuokella</taxon>
    </lineage>
</organism>
<accession>A0A174AK63</accession>
<dbReference type="Gene3D" id="3.40.630.10">
    <property type="entry name" value="Zn peptidases"/>
    <property type="match status" value="1"/>
</dbReference>
<dbReference type="OrthoDB" id="9808195at2"/>
<dbReference type="InterPro" id="IPR011650">
    <property type="entry name" value="Peptidase_M20_dimer"/>
</dbReference>
<sequence>MISSQRLLQQLAVLEKITAPGRGINRLAFTDADWQGRSYLMGLMREAGMELREDAFGNVIGHVQGADESLPAVMFGSHGDSVPEGGNFDGIVGILASIETVRSMREDGFTPKRPLEVVLFLCEESSRFSAATLGSRAMRGELSQEDLVRLHDKEGHTLYEVLKGRGLEHDHIESARYTKPLRAFLELHIEQGKVLEHEGLPIGLVTGIAAPTRFYVHIHGSADHSGATPMNLRHDGLCAAAEVVLAVEREASSYTESPVVGTVGVLEVTPGAMNVIPGEVRLGVDLRSTSGKAKDAVEQAVRQDIASIAEKRQLAYDIEPVSKEEPARMDASLVGLLEDTAKELAFPYCRMMSGAGHDSMHWADYAPTAMIFIPCRAGISHNPAEHAELADIVRGTELLSAAVRKLASE</sequence>
<reference evidence="6 7" key="1">
    <citation type="submission" date="2015-09" db="EMBL/GenBank/DDBJ databases">
        <authorList>
            <consortium name="Pathogen Informatics"/>
        </authorList>
    </citation>
    <scope>NUCLEOTIDE SEQUENCE [LARGE SCALE GENOMIC DNA]</scope>
    <source>
        <strain evidence="6 7">2789STDY5608828</strain>
    </source>
</reference>
<dbReference type="EC" id="3.-.-.-" evidence="6"/>
<keyword evidence="7" id="KW-1185">Reference proteome</keyword>
<dbReference type="InterPro" id="IPR002933">
    <property type="entry name" value="Peptidase_M20"/>
</dbReference>
<dbReference type="PANTHER" id="PTHR32494">
    <property type="entry name" value="ALLANTOATE DEIMINASE-RELATED"/>
    <property type="match status" value="1"/>
</dbReference>
<dbReference type="Gene3D" id="3.30.70.360">
    <property type="match status" value="1"/>
</dbReference>
<dbReference type="STRING" id="187979.ERS852385_01616"/>
<evidence type="ECO:0000313" key="6">
    <source>
        <dbReference type="EMBL" id="CUN88972.1"/>
    </source>
</evidence>
<dbReference type="InterPro" id="IPR036264">
    <property type="entry name" value="Bact_exopeptidase_dim_dom"/>
</dbReference>
<feature type="domain" description="Peptidase M20 dimerisation" evidence="5">
    <location>
        <begin position="215"/>
        <end position="311"/>
    </location>
</feature>
<dbReference type="SUPFAM" id="SSF53187">
    <property type="entry name" value="Zn-dependent exopeptidases"/>
    <property type="match status" value="1"/>
</dbReference>
<evidence type="ECO:0000259" key="5">
    <source>
        <dbReference type="Pfam" id="PF07687"/>
    </source>
</evidence>
<comment type="similarity">
    <text evidence="1">Belongs to the peptidase M20 family.</text>
</comment>
<dbReference type="AlphaFoldDB" id="A0A174AK63"/>
<name>A0A174AK63_9FIRM</name>
<keyword evidence="3" id="KW-0479">Metal-binding</keyword>
<evidence type="ECO:0000256" key="1">
    <source>
        <dbReference type="ARBA" id="ARBA00006153"/>
    </source>
</evidence>
<feature type="binding site" evidence="4">
    <location>
        <position position="274"/>
    </location>
    <ligand>
        <name>allantoate</name>
        <dbReference type="ChEBI" id="CHEBI:17536"/>
    </ligand>
</feature>
<keyword evidence="3" id="KW-0862">Zinc</keyword>
<evidence type="ECO:0000313" key="7">
    <source>
        <dbReference type="Proteomes" id="UP000095546"/>
    </source>
</evidence>
<dbReference type="SUPFAM" id="SSF55031">
    <property type="entry name" value="Bacterial exopeptidase dimerisation domain"/>
    <property type="match status" value="1"/>
</dbReference>
<dbReference type="GO" id="GO:0046872">
    <property type="term" value="F:metal ion binding"/>
    <property type="evidence" value="ECO:0007669"/>
    <property type="project" value="UniProtKB-KW"/>
</dbReference>
<feature type="binding site" evidence="4">
    <location>
        <position position="213"/>
    </location>
    <ligand>
        <name>allantoate</name>
        <dbReference type="ChEBI" id="CHEBI:17536"/>
    </ligand>
</feature>
<feature type="binding site" evidence="3">
    <location>
        <position position="89"/>
    </location>
    <ligand>
        <name>Zn(2+)</name>
        <dbReference type="ChEBI" id="CHEBI:29105"/>
        <label>1</label>
    </ligand>
</feature>